<comment type="caution">
    <text evidence="1">The sequence shown here is derived from an EMBL/GenBank/DDBJ whole genome shotgun (WGS) entry which is preliminary data.</text>
</comment>
<accession>A0A9N8YVX4</accession>
<evidence type="ECO:0000313" key="2">
    <source>
        <dbReference type="Proteomes" id="UP000789831"/>
    </source>
</evidence>
<reference evidence="1" key="1">
    <citation type="submission" date="2021-06" db="EMBL/GenBank/DDBJ databases">
        <authorList>
            <person name="Kallberg Y."/>
            <person name="Tangrot J."/>
            <person name="Rosling A."/>
        </authorList>
    </citation>
    <scope>NUCLEOTIDE SEQUENCE</scope>
    <source>
        <strain evidence="1">MT106</strain>
    </source>
</reference>
<name>A0A9N8YVX4_9GLOM</name>
<sequence>MDDDREDQKRVSPIMDELIEKKWEEERRQRNTTMTDGWRYCGSLGYVLLLLYNNKNRRVPADN</sequence>
<keyword evidence="2" id="KW-1185">Reference proteome</keyword>
<dbReference type="Proteomes" id="UP000789831">
    <property type="component" value="Unassembled WGS sequence"/>
</dbReference>
<gene>
    <name evidence="1" type="ORF">AGERDE_LOCUS1998</name>
</gene>
<evidence type="ECO:0000313" key="1">
    <source>
        <dbReference type="EMBL" id="CAG8455980.1"/>
    </source>
</evidence>
<dbReference type="AlphaFoldDB" id="A0A9N8YVX4"/>
<protein>
    <submittedName>
        <fullName evidence="1">8908_t:CDS:1</fullName>
    </submittedName>
</protein>
<proteinExistence type="predicted"/>
<dbReference type="EMBL" id="CAJVPL010000154">
    <property type="protein sequence ID" value="CAG8455980.1"/>
    <property type="molecule type" value="Genomic_DNA"/>
</dbReference>
<organism evidence="1 2">
    <name type="scientific">Ambispora gerdemannii</name>
    <dbReference type="NCBI Taxonomy" id="144530"/>
    <lineage>
        <taxon>Eukaryota</taxon>
        <taxon>Fungi</taxon>
        <taxon>Fungi incertae sedis</taxon>
        <taxon>Mucoromycota</taxon>
        <taxon>Glomeromycotina</taxon>
        <taxon>Glomeromycetes</taxon>
        <taxon>Archaeosporales</taxon>
        <taxon>Ambisporaceae</taxon>
        <taxon>Ambispora</taxon>
    </lineage>
</organism>